<comment type="caution">
    <text evidence="1">The sequence shown here is derived from an EMBL/GenBank/DDBJ whole genome shotgun (WGS) entry which is preliminary data.</text>
</comment>
<sequence length="48" mass="5727">MNDDVLINKIATIERCIKRIKSEYEGFENELDKNYTKQDSMNYIHLSC</sequence>
<protein>
    <submittedName>
        <fullName evidence="1">Uncharacterized protein</fullName>
    </submittedName>
</protein>
<proteinExistence type="predicted"/>
<name>A0ABS3B0Y3_9FIRM</name>
<dbReference type="EMBL" id="JAFITA010000021">
    <property type="protein sequence ID" value="MBN4077487.1"/>
    <property type="molecule type" value="Genomic_DNA"/>
</dbReference>
<evidence type="ECO:0000313" key="1">
    <source>
        <dbReference type="EMBL" id="MBN4077487.1"/>
    </source>
</evidence>
<keyword evidence="2" id="KW-1185">Reference proteome</keyword>
<accession>A0ABS3B0Y3</accession>
<dbReference type="Proteomes" id="UP000765003">
    <property type="component" value="Unassembled WGS sequence"/>
</dbReference>
<gene>
    <name evidence="1" type="ORF">JYT19_01100</name>
</gene>
<organism evidence="1 2">
    <name type="scientific">Sulfobacillus acidophilus</name>
    <dbReference type="NCBI Taxonomy" id="53633"/>
    <lineage>
        <taxon>Bacteria</taxon>
        <taxon>Bacillati</taxon>
        <taxon>Bacillota</taxon>
        <taxon>Clostridia</taxon>
        <taxon>Eubacteriales</taxon>
        <taxon>Clostridiales Family XVII. Incertae Sedis</taxon>
        <taxon>Sulfobacillus</taxon>
    </lineage>
</organism>
<evidence type="ECO:0000313" key="2">
    <source>
        <dbReference type="Proteomes" id="UP000765003"/>
    </source>
</evidence>
<reference evidence="1" key="1">
    <citation type="submission" date="2021-02" db="EMBL/GenBank/DDBJ databases">
        <title>Activity-based single-cell genomes from oceanic crustal fluid captures similar information to metagenomic and metatranscriptomic surveys with orders of magnitude less sampling.</title>
        <authorList>
            <person name="D'Angelo T.S."/>
            <person name="Orcutt B.N."/>
        </authorList>
    </citation>
    <scope>NUCLEOTIDE SEQUENCE [LARGE SCALE GENOMIC DNA]</scope>
    <source>
        <strain evidence="1">AH-315-E05</strain>
    </source>
</reference>